<keyword evidence="5" id="KW-1185">Reference proteome</keyword>
<dbReference type="EMBL" id="JAFEUM010000001">
    <property type="protein sequence ID" value="MBM7035544.1"/>
    <property type="molecule type" value="Genomic_DNA"/>
</dbReference>
<gene>
    <name evidence="3" type="primary">ppnP</name>
    <name evidence="4" type="ORF">JQC93_03910</name>
</gene>
<dbReference type="CDD" id="cd20296">
    <property type="entry name" value="cupin_PpnP-like"/>
    <property type="match status" value="1"/>
</dbReference>
<comment type="similarity">
    <text evidence="3">Belongs to the nucleoside phosphorylase PpnP family.</text>
</comment>
<proteinExistence type="inferred from homology"/>
<comment type="caution">
    <text evidence="4">The sequence shown here is derived from an EMBL/GenBank/DDBJ whole genome shotgun (WGS) entry which is preliminary data.</text>
</comment>
<keyword evidence="1 3" id="KW-0328">Glycosyltransferase</keyword>
<comment type="catalytic activity">
    <reaction evidence="3">
        <text>thymidine + phosphate = 2-deoxy-alpha-D-ribose 1-phosphate + thymine</text>
        <dbReference type="Rhea" id="RHEA:16037"/>
        <dbReference type="ChEBI" id="CHEBI:17748"/>
        <dbReference type="ChEBI" id="CHEBI:17821"/>
        <dbReference type="ChEBI" id="CHEBI:43474"/>
        <dbReference type="ChEBI" id="CHEBI:57259"/>
        <dbReference type="EC" id="2.4.2.2"/>
    </reaction>
</comment>
<comment type="catalytic activity">
    <reaction evidence="3">
        <text>inosine + phosphate = alpha-D-ribose 1-phosphate + hypoxanthine</text>
        <dbReference type="Rhea" id="RHEA:27646"/>
        <dbReference type="ChEBI" id="CHEBI:17368"/>
        <dbReference type="ChEBI" id="CHEBI:17596"/>
        <dbReference type="ChEBI" id="CHEBI:43474"/>
        <dbReference type="ChEBI" id="CHEBI:57720"/>
        <dbReference type="EC" id="2.4.2.1"/>
    </reaction>
</comment>
<protein>
    <recommendedName>
        <fullName evidence="3">Pyrimidine/purine nucleoside phosphorylase</fullName>
        <ecNumber evidence="3">2.4.2.1</ecNumber>
        <ecNumber evidence="3">2.4.2.2</ecNumber>
    </recommendedName>
    <alternativeName>
        <fullName evidence="3">Adenosine phosphorylase</fullName>
    </alternativeName>
    <alternativeName>
        <fullName evidence="3">Cytidine phosphorylase</fullName>
    </alternativeName>
    <alternativeName>
        <fullName evidence="3">Guanosine phosphorylase</fullName>
    </alternativeName>
    <alternativeName>
        <fullName evidence="3">Inosine phosphorylase</fullName>
    </alternativeName>
    <alternativeName>
        <fullName evidence="3">Thymidine phosphorylase</fullName>
    </alternativeName>
    <alternativeName>
        <fullName evidence="3">Uridine phosphorylase</fullName>
    </alternativeName>
    <alternativeName>
        <fullName evidence="3">Xanthosine phosphorylase</fullName>
    </alternativeName>
</protein>
<dbReference type="Proteomes" id="UP000809621">
    <property type="component" value="Unassembled WGS sequence"/>
</dbReference>
<comment type="function">
    <text evidence="3">Catalyzes the phosphorolysis of diverse nucleosides, yielding D-ribose 1-phosphate and the respective free bases. Can use uridine, adenosine, guanosine, cytidine, thymidine, inosine and xanthosine as substrates. Also catalyzes the reverse reactions.</text>
</comment>
<comment type="catalytic activity">
    <reaction evidence="3">
        <text>adenosine + phosphate = alpha-D-ribose 1-phosphate + adenine</text>
        <dbReference type="Rhea" id="RHEA:27642"/>
        <dbReference type="ChEBI" id="CHEBI:16335"/>
        <dbReference type="ChEBI" id="CHEBI:16708"/>
        <dbReference type="ChEBI" id="CHEBI:43474"/>
        <dbReference type="ChEBI" id="CHEBI:57720"/>
        <dbReference type="EC" id="2.4.2.1"/>
    </reaction>
</comment>
<evidence type="ECO:0000256" key="3">
    <source>
        <dbReference type="HAMAP-Rule" id="MF_01537"/>
    </source>
</evidence>
<comment type="catalytic activity">
    <reaction evidence="3">
        <text>guanosine + phosphate = alpha-D-ribose 1-phosphate + guanine</text>
        <dbReference type="Rhea" id="RHEA:13233"/>
        <dbReference type="ChEBI" id="CHEBI:16235"/>
        <dbReference type="ChEBI" id="CHEBI:16750"/>
        <dbReference type="ChEBI" id="CHEBI:43474"/>
        <dbReference type="ChEBI" id="CHEBI:57720"/>
        <dbReference type="EC" id="2.4.2.1"/>
    </reaction>
</comment>
<dbReference type="PANTHER" id="PTHR36540:SF1">
    <property type="entry name" value="PYRIMIDINE_PURINE NUCLEOSIDE PHOSPHORYLASE"/>
    <property type="match status" value="1"/>
</dbReference>
<dbReference type="PANTHER" id="PTHR36540">
    <property type="entry name" value="PYRIMIDINE/PURINE NUCLEOSIDE PHOSPHORYLASE"/>
    <property type="match status" value="1"/>
</dbReference>
<dbReference type="RefSeq" id="WP_205157137.1">
    <property type="nucleotide sequence ID" value="NZ_JAFEUM010000001.1"/>
</dbReference>
<dbReference type="EC" id="2.4.2.2" evidence="3"/>
<evidence type="ECO:0000313" key="5">
    <source>
        <dbReference type="Proteomes" id="UP000809621"/>
    </source>
</evidence>
<comment type="catalytic activity">
    <reaction evidence="3">
        <text>cytidine + phosphate = cytosine + alpha-D-ribose 1-phosphate</text>
        <dbReference type="Rhea" id="RHEA:52540"/>
        <dbReference type="ChEBI" id="CHEBI:16040"/>
        <dbReference type="ChEBI" id="CHEBI:17562"/>
        <dbReference type="ChEBI" id="CHEBI:43474"/>
        <dbReference type="ChEBI" id="CHEBI:57720"/>
        <dbReference type="EC" id="2.4.2.2"/>
    </reaction>
</comment>
<evidence type="ECO:0000256" key="1">
    <source>
        <dbReference type="ARBA" id="ARBA00022676"/>
    </source>
</evidence>
<name>A0ABS2HER6_9VIBR</name>
<dbReference type="InterPro" id="IPR011051">
    <property type="entry name" value="RmlC_Cupin_sf"/>
</dbReference>
<dbReference type="Gene3D" id="2.60.120.10">
    <property type="entry name" value="Jelly Rolls"/>
    <property type="match status" value="1"/>
</dbReference>
<organism evidence="4 5">
    <name type="scientific">Vibrio ulleungensis</name>
    <dbReference type="NCBI Taxonomy" id="2807619"/>
    <lineage>
        <taxon>Bacteria</taxon>
        <taxon>Pseudomonadati</taxon>
        <taxon>Pseudomonadota</taxon>
        <taxon>Gammaproteobacteria</taxon>
        <taxon>Vibrionales</taxon>
        <taxon>Vibrionaceae</taxon>
        <taxon>Vibrio</taxon>
    </lineage>
</organism>
<comment type="catalytic activity">
    <reaction evidence="3">
        <text>a purine D-ribonucleoside + phosphate = a purine nucleobase + alpha-D-ribose 1-phosphate</text>
        <dbReference type="Rhea" id="RHEA:19805"/>
        <dbReference type="ChEBI" id="CHEBI:26386"/>
        <dbReference type="ChEBI" id="CHEBI:43474"/>
        <dbReference type="ChEBI" id="CHEBI:57720"/>
        <dbReference type="ChEBI" id="CHEBI:142355"/>
        <dbReference type="EC" id="2.4.2.1"/>
    </reaction>
</comment>
<dbReference type="InterPro" id="IPR014710">
    <property type="entry name" value="RmlC-like_jellyroll"/>
</dbReference>
<comment type="catalytic activity">
    <reaction evidence="3">
        <text>uridine + phosphate = alpha-D-ribose 1-phosphate + uracil</text>
        <dbReference type="Rhea" id="RHEA:24388"/>
        <dbReference type="ChEBI" id="CHEBI:16704"/>
        <dbReference type="ChEBI" id="CHEBI:17568"/>
        <dbReference type="ChEBI" id="CHEBI:43474"/>
        <dbReference type="ChEBI" id="CHEBI:57720"/>
        <dbReference type="EC" id="2.4.2.2"/>
    </reaction>
</comment>
<keyword evidence="2 3" id="KW-0808">Transferase</keyword>
<dbReference type="SUPFAM" id="SSF51182">
    <property type="entry name" value="RmlC-like cupins"/>
    <property type="match status" value="1"/>
</dbReference>
<comment type="catalytic activity">
    <reaction evidence="3">
        <text>xanthosine + phosphate = alpha-D-ribose 1-phosphate + xanthine</text>
        <dbReference type="Rhea" id="RHEA:27638"/>
        <dbReference type="ChEBI" id="CHEBI:17712"/>
        <dbReference type="ChEBI" id="CHEBI:18107"/>
        <dbReference type="ChEBI" id="CHEBI:43474"/>
        <dbReference type="ChEBI" id="CHEBI:57720"/>
        <dbReference type="EC" id="2.4.2.1"/>
    </reaction>
</comment>
<evidence type="ECO:0000313" key="4">
    <source>
        <dbReference type="EMBL" id="MBM7035544.1"/>
    </source>
</evidence>
<dbReference type="HAMAP" id="MF_01537">
    <property type="entry name" value="Nucleos_phosphorylase_PpnP"/>
    <property type="match status" value="1"/>
</dbReference>
<dbReference type="InterPro" id="IPR009664">
    <property type="entry name" value="Ppnp"/>
</dbReference>
<accession>A0ABS2HER6</accession>
<evidence type="ECO:0000256" key="2">
    <source>
        <dbReference type="ARBA" id="ARBA00022679"/>
    </source>
</evidence>
<sequence length="93" mass="10346">MIKHNTYFDGGVQSLGFTQQSDPKSVGVMMPGEYRFDTAAAEKMSVISGALTIKLEGANEWTTFADGQSFNVKENSYFDLKVEQPTAYLCEYL</sequence>
<dbReference type="Pfam" id="PF06865">
    <property type="entry name" value="Ppnp"/>
    <property type="match status" value="1"/>
</dbReference>
<dbReference type="EC" id="2.4.2.1" evidence="3"/>
<reference evidence="4 5" key="1">
    <citation type="submission" date="2021-02" db="EMBL/GenBank/DDBJ databases">
        <authorList>
            <person name="Park J.-S."/>
        </authorList>
    </citation>
    <scope>NUCLEOTIDE SEQUENCE [LARGE SCALE GENOMIC DNA]</scope>
    <source>
        <strain evidence="4 5">188UL20-2</strain>
    </source>
</reference>